<dbReference type="EMBL" id="MU006230">
    <property type="protein sequence ID" value="KAF2824291.1"/>
    <property type="molecule type" value="Genomic_DNA"/>
</dbReference>
<organism evidence="1 2">
    <name type="scientific">Ophiobolus disseminans</name>
    <dbReference type="NCBI Taxonomy" id="1469910"/>
    <lineage>
        <taxon>Eukaryota</taxon>
        <taxon>Fungi</taxon>
        <taxon>Dikarya</taxon>
        <taxon>Ascomycota</taxon>
        <taxon>Pezizomycotina</taxon>
        <taxon>Dothideomycetes</taxon>
        <taxon>Pleosporomycetidae</taxon>
        <taxon>Pleosporales</taxon>
        <taxon>Pleosporineae</taxon>
        <taxon>Phaeosphaeriaceae</taxon>
        <taxon>Ophiobolus</taxon>
    </lineage>
</organism>
<sequence>MPSWQMCKLEASDRYSMSRAKASFASSSFRIRFPISVNPNTMPYPESPVSPPSTMGDGNLEVHGTINRVGDHAREAPQECGTGPLNAEHGHREPGSVHHLRSICGKDQSRVVVASSWGNVFSSLRVDIPRLLGLMWSGGGEKRGSRGLIVPRERASRETTPWNHHDCRKIGTSGVSKLGTTGSCLGHQSP</sequence>
<dbReference type="Proteomes" id="UP000799424">
    <property type="component" value="Unassembled WGS sequence"/>
</dbReference>
<name>A0A6A6ZTA0_9PLEO</name>
<gene>
    <name evidence="1" type="ORF">CC86DRAFT_53586</name>
</gene>
<keyword evidence="2" id="KW-1185">Reference proteome</keyword>
<dbReference type="AlphaFoldDB" id="A0A6A6ZTA0"/>
<evidence type="ECO:0000313" key="2">
    <source>
        <dbReference type="Proteomes" id="UP000799424"/>
    </source>
</evidence>
<protein>
    <submittedName>
        <fullName evidence="1">Uncharacterized protein</fullName>
    </submittedName>
</protein>
<proteinExistence type="predicted"/>
<accession>A0A6A6ZTA0</accession>
<reference evidence="1" key="1">
    <citation type="journal article" date="2020" name="Stud. Mycol.">
        <title>101 Dothideomycetes genomes: a test case for predicting lifestyles and emergence of pathogens.</title>
        <authorList>
            <person name="Haridas S."/>
            <person name="Albert R."/>
            <person name="Binder M."/>
            <person name="Bloem J."/>
            <person name="Labutti K."/>
            <person name="Salamov A."/>
            <person name="Andreopoulos B."/>
            <person name="Baker S."/>
            <person name="Barry K."/>
            <person name="Bills G."/>
            <person name="Bluhm B."/>
            <person name="Cannon C."/>
            <person name="Castanera R."/>
            <person name="Culley D."/>
            <person name="Daum C."/>
            <person name="Ezra D."/>
            <person name="Gonzalez J."/>
            <person name="Henrissat B."/>
            <person name="Kuo A."/>
            <person name="Liang C."/>
            <person name="Lipzen A."/>
            <person name="Lutzoni F."/>
            <person name="Magnuson J."/>
            <person name="Mondo S."/>
            <person name="Nolan M."/>
            <person name="Ohm R."/>
            <person name="Pangilinan J."/>
            <person name="Park H.-J."/>
            <person name="Ramirez L."/>
            <person name="Alfaro M."/>
            <person name="Sun H."/>
            <person name="Tritt A."/>
            <person name="Yoshinaga Y."/>
            <person name="Zwiers L.-H."/>
            <person name="Turgeon B."/>
            <person name="Goodwin S."/>
            <person name="Spatafora J."/>
            <person name="Crous P."/>
            <person name="Grigoriev I."/>
        </authorList>
    </citation>
    <scope>NUCLEOTIDE SEQUENCE</scope>
    <source>
        <strain evidence="1">CBS 113818</strain>
    </source>
</reference>
<evidence type="ECO:0000313" key="1">
    <source>
        <dbReference type="EMBL" id="KAF2824291.1"/>
    </source>
</evidence>